<evidence type="ECO:0000256" key="3">
    <source>
        <dbReference type="ARBA" id="ARBA00022737"/>
    </source>
</evidence>
<sequence length="344" mass="37321">MVGIHVWGGGQNGEEAVTKLAEVIRAGKLKGLREVRLCLSNQLSRAGGEAIGEAITHEGASLNSLEEMDFASCATRAVDALLEGLSRGPHSLPSLHTLKCSHWDRIPTQTARSLSALVSGGRVPSLRHLSVDLSGVGQEGVRPFAAALRSPHVFELRRLDVRFKSIYPANAVTAVGVFSTALSSGHLRRLEELCVRGLYMIEDVRALCVGLGSGQLSSLRELRFSGSSFWVFFGVEGGRALSEVVVAEKLPSLKTLGAFEMALTDNGLRALIERWMSHPPPPLQVIDLQSNQLTLSGELTESLLAFLGSQRISSLETLCLRDNHRIDERSRRLLRGSFPEVVDV</sequence>
<dbReference type="InterPro" id="IPR027038">
    <property type="entry name" value="RanGap"/>
</dbReference>
<keyword evidence="3" id="KW-0677">Repeat</keyword>
<evidence type="ECO:0000256" key="1">
    <source>
        <dbReference type="ARBA" id="ARBA00022468"/>
    </source>
</evidence>
<dbReference type="InterPro" id="IPR032675">
    <property type="entry name" value="LRR_dom_sf"/>
</dbReference>
<dbReference type="GO" id="GO:0005634">
    <property type="term" value="C:nucleus"/>
    <property type="evidence" value="ECO:0007669"/>
    <property type="project" value="TreeGrafter"/>
</dbReference>
<dbReference type="PANTHER" id="PTHR24113">
    <property type="entry name" value="RAN GTPASE-ACTIVATING PROTEIN 1"/>
    <property type="match status" value="1"/>
</dbReference>
<organism evidence="4">
    <name type="scientific">Chromera velia CCMP2878</name>
    <dbReference type="NCBI Taxonomy" id="1169474"/>
    <lineage>
        <taxon>Eukaryota</taxon>
        <taxon>Sar</taxon>
        <taxon>Alveolata</taxon>
        <taxon>Colpodellida</taxon>
        <taxon>Chromeraceae</taxon>
        <taxon>Chromera</taxon>
    </lineage>
</organism>
<accession>A0A0G4HJB2</accession>
<keyword evidence="2" id="KW-0433">Leucine-rich repeat</keyword>
<dbReference type="PhylomeDB" id="A0A0G4HJB2"/>
<keyword evidence="1" id="KW-0343">GTPase activation</keyword>
<dbReference type="PANTHER" id="PTHR24113:SF12">
    <property type="entry name" value="RAN GTPASE-ACTIVATING PROTEIN 1"/>
    <property type="match status" value="1"/>
</dbReference>
<evidence type="ECO:0000256" key="2">
    <source>
        <dbReference type="ARBA" id="ARBA00022614"/>
    </source>
</evidence>
<dbReference type="VEuPathDB" id="CryptoDB:Cvel_7051"/>
<protein>
    <submittedName>
        <fullName evidence="4">Uncharacterized protein</fullName>
    </submittedName>
</protein>
<gene>
    <name evidence="4" type="ORF">Cvel_7051</name>
</gene>
<dbReference type="GO" id="GO:0031267">
    <property type="term" value="F:small GTPase binding"/>
    <property type="evidence" value="ECO:0007669"/>
    <property type="project" value="TreeGrafter"/>
</dbReference>
<dbReference type="GO" id="GO:0048471">
    <property type="term" value="C:perinuclear region of cytoplasm"/>
    <property type="evidence" value="ECO:0007669"/>
    <property type="project" value="TreeGrafter"/>
</dbReference>
<evidence type="ECO:0000313" key="4">
    <source>
        <dbReference type="EMBL" id="CEM44131.1"/>
    </source>
</evidence>
<name>A0A0G4HJB2_9ALVE</name>
<dbReference type="SUPFAM" id="SSF52047">
    <property type="entry name" value="RNI-like"/>
    <property type="match status" value="1"/>
</dbReference>
<dbReference type="Gene3D" id="3.80.10.10">
    <property type="entry name" value="Ribonuclease Inhibitor"/>
    <property type="match status" value="2"/>
</dbReference>
<reference evidence="4" key="1">
    <citation type="submission" date="2014-11" db="EMBL/GenBank/DDBJ databases">
        <authorList>
            <person name="Otto D Thomas"/>
            <person name="Naeem Raeece"/>
        </authorList>
    </citation>
    <scope>NUCLEOTIDE SEQUENCE</scope>
</reference>
<dbReference type="EMBL" id="CDMZ01002847">
    <property type="protein sequence ID" value="CEM44131.1"/>
    <property type="molecule type" value="Genomic_DNA"/>
</dbReference>
<dbReference type="AlphaFoldDB" id="A0A0G4HJB2"/>
<dbReference type="GO" id="GO:0005096">
    <property type="term" value="F:GTPase activator activity"/>
    <property type="evidence" value="ECO:0007669"/>
    <property type="project" value="UniProtKB-KW"/>
</dbReference>
<dbReference type="GO" id="GO:0005829">
    <property type="term" value="C:cytosol"/>
    <property type="evidence" value="ECO:0007669"/>
    <property type="project" value="TreeGrafter"/>
</dbReference>
<proteinExistence type="predicted"/>
<dbReference type="GO" id="GO:0006913">
    <property type="term" value="P:nucleocytoplasmic transport"/>
    <property type="evidence" value="ECO:0007669"/>
    <property type="project" value="TreeGrafter"/>
</dbReference>